<dbReference type="Proteomes" id="UP000239687">
    <property type="component" value="Unassembled WGS sequence"/>
</dbReference>
<dbReference type="SMART" id="SM01236">
    <property type="entry name" value="Haem_oxygenase_2"/>
    <property type="match status" value="1"/>
</dbReference>
<comment type="caution">
    <text evidence="1">The sequence shown here is derived from an EMBL/GenBank/DDBJ whole genome shotgun (WGS) entry which is preliminary data.</text>
</comment>
<dbReference type="EMBL" id="PUIN01000001">
    <property type="protein sequence ID" value="PQP06452.1"/>
    <property type="molecule type" value="Genomic_DNA"/>
</dbReference>
<protein>
    <recommendedName>
        <fullName evidence="3">Heme oxygenase-like protein</fullName>
    </recommendedName>
</protein>
<reference evidence="1 2" key="1">
    <citation type="submission" date="2018-02" db="EMBL/GenBank/DDBJ databases">
        <title>Draft genome sequencing of Pseudomonas frederiksbergensis 11-D3.</title>
        <authorList>
            <person name="Zheng B.-X."/>
        </authorList>
    </citation>
    <scope>NUCLEOTIDE SEQUENCE [LARGE SCALE GENOMIC DNA]</scope>
    <source>
        <strain evidence="1 2">11-D3</strain>
    </source>
</reference>
<proteinExistence type="predicted"/>
<dbReference type="InterPro" id="IPR016084">
    <property type="entry name" value="Haem_Oase-like_multi-hlx"/>
</dbReference>
<accession>A0A2S8HWE1</accession>
<dbReference type="AlphaFoldDB" id="A0A2S8HWE1"/>
<evidence type="ECO:0000313" key="1">
    <source>
        <dbReference type="EMBL" id="PQP06452.1"/>
    </source>
</evidence>
<evidence type="ECO:0000313" key="2">
    <source>
        <dbReference type="Proteomes" id="UP000239687"/>
    </source>
</evidence>
<dbReference type="Gene3D" id="1.20.910.10">
    <property type="entry name" value="Heme oxygenase-like"/>
    <property type="match status" value="1"/>
</dbReference>
<evidence type="ECO:0008006" key="3">
    <source>
        <dbReference type="Google" id="ProtNLM"/>
    </source>
</evidence>
<name>A0A2S8HWE1_9PSED</name>
<gene>
    <name evidence="1" type="ORF">C5612_01470</name>
</gene>
<dbReference type="Pfam" id="PF14518">
    <property type="entry name" value="Haem_oxygenas_2"/>
    <property type="match status" value="1"/>
</dbReference>
<sequence length="681" mass="74823">MFTPVTLRTCLGAVHGTDLADVDFTSPAALAGLAGVACERLGPLRDGFRRLAQTIEGSEADAQALHAKAALESAPFLIGSQHLIHGVCGSWNNEARHAMAALSIHAADVGAGQPGASRIQRYLELLRQHALADAGEDLLRAVADPRISDGAFNFASTLVVLGHFPESLTAQILGINLYLRHCGLLPSFEFIAHNEPSARQFLDLRRDPAGSADDLAVLAETAVREFLVQMGPAGNDGVCQGYLWARRQAEEMNEALLDVLERWLDPREAARHLISRRRLDACQYHDKTQLNKVPMKPLLAVDDSLKFLDHLAASAYVRAGRPESSPLLTSLISPRGKMFRIFSRDDIAILHRWISSLPYADAPRQTPAFQVWKDDGKLAGALRKDAETQALVAGFSPRQAYPRLLRMELTPSEESYAGHYVKSWLARAARGVTKGHCSLPEHWAPGVLQQWLQGQHEASNQALEQDEELPSRDEVVADILSLAPLTMIDGAWLAGFAHPAVASTAYGSRLFETLFDELGNGIEAQNHPVIYRHLLKAVHGELPATADPGYANAACFSDENFELPVFWLSIGRYPQTYCPEILGLNLAMELSGVGGGYRRTHKALVAYGYPTMFVDLHNSIDNISTGHTAWAAASLDTYLCAFSRSDRDELWARVRNGFVALNPPREQTMLDKFREKVRSLL</sequence>
<organism evidence="1 2">
    <name type="scientific">Pseudomonas frederiksbergensis</name>
    <dbReference type="NCBI Taxonomy" id="104087"/>
    <lineage>
        <taxon>Bacteria</taxon>
        <taxon>Pseudomonadati</taxon>
        <taxon>Pseudomonadota</taxon>
        <taxon>Gammaproteobacteria</taxon>
        <taxon>Pseudomonadales</taxon>
        <taxon>Pseudomonadaceae</taxon>
        <taxon>Pseudomonas</taxon>
    </lineage>
</organism>
<dbReference type="RefSeq" id="WP_105339761.1">
    <property type="nucleotide sequence ID" value="NZ_PUIN01000001.1"/>
</dbReference>